<reference evidence="2" key="1">
    <citation type="submission" date="2020-03" db="EMBL/GenBank/DDBJ databases">
        <title>Castanea mollissima Vanexum genome sequencing.</title>
        <authorList>
            <person name="Staton M."/>
        </authorList>
    </citation>
    <scope>NUCLEOTIDE SEQUENCE</scope>
    <source>
        <tissue evidence="2">Leaf</tissue>
    </source>
</reference>
<dbReference type="InterPro" id="IPR006566">
    <property type="entry name" value="FBD"/>
</dbReference>
<protein>
    <recommendedName>
        <fullName evidence="1">FBD domain-containing protein</fullName>
    </recommendedName>
</protein>
<sequence length="98" mass="11540">MFTFEFTHQCRSQCSGPDNRMKPLDVPEWMPSHLTAIHYEGFSEYEMELVEQILKEAKVLKTMKITVESDLDTKSKLRIHKEIMKFPRASQNCQIAFD</sequence>
<dbReference type="SMART" id="SM00579">
    <property type="entry name" value="FBD"/>
    <property type="match status" value="1"/>
</dbReference>
<evidence type="ECO:0000313" key="3">
    <source>
        <dbReference type="Proteomes" id="UP000737018"/>
    </source>
</evidence>
<organism evidence="2 3">
    <name type="scientific">Castanea mollissima</name>
    <name type="common">Chinese chestnut</name>
    <dbReference type="NCBI Taxonomy" id="60419"/>
    <lineage>
        <taxon>Eukaryota</taxon>
        <taxon>Viridiplantae</taxon>
        <taxon>Streptophyta</taxon>
        <taxon>Embryophyta</taxon>
        <taxon>Tracheophyta</taxon>
        <taxon>Spermatophyta</taxon>
        <taxon>Magnoliopsida</taxon>
        <taxon>eudicotyledons</taxon>
        <taxon>Gunneridae</taxon>
        <taxon>Pentapetalae</taxon>
        <taxon>rosids</taxon>
        <taxon>fabids</taxon>
        <taxon>Fagales</taxon>
        <taxon>Fagaceae</taxon>
        <taxon>Castanea</taxon>
    </lineage>
</organism>
<dbReference type="AlphaFoldDB" id="A0A8J4VBP1"/>
<keyword evidence="3" id="KW-1185">Reference proteome</keyword>
<dbReference type="EMBL" id="JRKL02004669">
    <property type="protein sequence ID" value="KAF3952032.1"/>
    <property type="molecule type" value="Genomic_DNA"/>
</dbReference>
<dbReference type="OrthoDB" id="1683958at2759"/>
<comment type="caution">
    <text evidence="2">The sequence shown here is derived from an EMBL/GenBank/DDBJ whole genome shotgun (WGS) entry which is preliminary data.</text>
</comment>
<name>A0A8J4VBP1_9ROSI</name>
<dbReference type="Pfam" id="PF08387">
    <property type="entry name" value="FBD"/>
    <property type="match status" value="1"/>
</dbReference>
<accession>A0A8J4VBP1</accession>
<dbReference type="Proteomes" id="UP000737018">
    <property type="component" value="Unassembled WGS sequence"/>
</dbReference>
<proteinExistence type="predicted"/>
<feature type="domain" description="FBD" evidence="1">
    <location>
        <begin position="28"/>
        <end position="98"/>
    </location>
</feature>
<gene>
    <name evidence="2" type="ORF">CMV_022372</name>
</gene>
<evidence type="ECO:0000259" key="1">
    <source>
        <dbReference type="SMART" id="SM00579"/>
    </source>
</evidence>
<evidence type="ECO:0000313" key="2">
    <source>
        <dbReference type="EMBL" id="KAF3952032.1"/>
    </source>
</evidence>